<feature type="region of interest" description="Disordered" evidence="3">
    <location>
        <begin position="568"/>
        <end position="613"/>
    </location>
</feature>
<dbReference type="PANTHER" id="PTHR12634">
    <property type="entry name" value="SIT4 YEAST -ASSOCIATING PROTEIN-RELATED"/>
    <property type="match status" value="1"/>
</dbReference>
<dbReference type="VEuPathDB" id="TrichDB:TVAGG3_0549100"/>
<feature type="region of interest" description="Disordered" evidence="3">
    <location>
        <begin position="455"/>
        <end position="555"/>
    </location>
</feature>
<dbReference type="RefSeq" id="XP_001299422.1">
    <property type="nucleotide sequence ID" value="XM_001299421.1"/>
</dbReference>
<dbReference type="VEuPathDB" id="TrichDB:TVAG_062130"/>
<reference evidence="4" key="1">
    <citation type="submission" date="2006-10" db="EMBL/GenBank/DDBJ databases">
        <authorList>
            <person name="Amadeo P."/>
            <person name="Zhao Q."/>
            <person name="Wortman J."/>
            <person name="Fraser-Liggett C."/>
            <person name="Carlton J."/>
        </authorList>
    </citation>
    <scope>NUCLEOTIDE SEQUENCE</scope>
    <source>
        <strain evidence="4">G3</strain>
    </source>
</reference>
<proteinExistence type="inferred from homology"/>
<name>A2G8M4_TRIV3</name>
<evidence type="ECO:0000313" key="5">
    <source>
        <dbReference type="Proteomes" id="UP000001542"/>
    </source>
</evidence>
<protein>
    <submittedName>
        <fullName evidence="4">Uncharacterized protein</fullName>
    </submittedName>
</protein>
<reference evidence="4" key="2">
    <citation type="journal article" date="2007" name="Science">
        <title>Draft genome sequence of the sexually transmitted pathogen Trichomonas vaginalis.</title>
        <authorList>
            <person name="Carlton J.M."/>
            <person name="Hirt R.P."/>
            <person name="Silva J.C."/>
            <person name="Delcher A.L."/>
            <person name="Schatz M."/>
            <person name="Zhao Q."/>
            <person name="Wortman J.R."/>
            <person name="Bidwell S.L."/>
            <person name="Alsmark U.C.M."/>
            <person name="Besteiro S."/>
            <person name="Sicheritz-Ponten T."/>
            <person name="Noel C.J."/>
            <person name="Dacks J.B."/>
            <person name="Foster P.G."/>
            <person name="Simillion C."/>
            <person name="Van de Peer Y."/>
            <person name="Miranda-Saavedra D."/>
            <person name="Barton G.J."/>
            <person name="Westrop G.D."/>
            <person name="Mueller S."/>
            <person name="Dessi D."/>
            <person name="Fiori P.L."/>
            <person name="Ren Q."/>
            <person name="Paulsen I."/>
            <person name="Zhang H."/>
            <person name="Bastida-Corcuera F.D."/>
            <person name="Simoes-Barbosa A."/>
            <person name="Brown M.T."/>
            <person name="Hayes R.D."/>
            <person name="Mukherjee M."/>
            <person name="Okumura C.Y."/>
            <person name="Schneider R."/>
            <person name="Smith A.J."/>
            <person name="Vanacova S."/>
            <person name="Villalvazo M."/>
            <person name="Haas B.J."/>
            <person name="Pertea M."/>
            <person name="Feldblyum T.V."/>
            <person name="Utterback T.R."/>
            <person name="Shu C.L."/>
            <person name="Osoegawa K."/>
            <person name="de Jong P.J."/>
            <person name="Hrdy I."/>
            <person name="Horvathova L."/>
            <person name="Zubacova Z."/>
            <person name="Dolezal P."/>
            <person name="Malik S.B."/>
            <person name="Logsdon J.M. Jr."/>
            <person name="Henze K."/>
            <person name="Gupta A."/>
            <person name="Wang C.C."/>
            <person name="Dunne R.L."/>
            <person name="Upcroft J.A."/>
            <person name="Upcroft P."/>
            <person name="White O."/>
            <person name="Salzberg S.L."/>
            <person name="Tang P."/>
            <person name="Chiu C.-H."/>
            <person name="Lee Y.-S."/>
            <person name="Embley T.M."/>
            <person name="Coombs G.H."/>
            <person name="Mottram J.C."/>
            <person name="Tachezy J."/>
            <person name="Fraser-Liggett C.M."/>
            <person name="Johnson P.J."/>
        </authorList>
    </citation>
    <scope>NUCLEOTIDE SEQUENCE [LARGE SCALE GENOMIC DNA]</scope>
    <source>
        <strain evidence="4">G3</strain>
    </source>
</reference>
<dbReference type="AlphaFoldDB" id="A2G8M4"/>
<organism evidence="4 5">
    <name type="scientific">Trichomonas vaginalis (strain ATCC PRA-98 / G3)</name>
    <dbReference type="NCBI Taxonomy" id="412133"/>
    <lineage>
        <taxon>Eukaryota</taxon>
        <taxon>Metamonada</taxon>
        <taxon>Parabasalia</taxon>
        <taxon>Trichomonadida</taxon>
        <taxon>Trichomonadidae</taxon>
        <taxon>Trichomonas</taxon>
    </lineage>
</organism>
<evidence type="ECO:0000256" key="1">
    <source>
        <dbReference type="ARBA" id="ARBA00006180"/>
    </source>
</evidence>
<feature type="compositionally biased region" description="Acidic residues" evidence="3">
    <location>
        <begin position="542"/>
        <end position="555"/>
    </location>
</feature>
<dbReference type="GO" id="GO:0019903">
    <property type="term" value="F:protein phosphatase binding"/>
    <property type="evidence" value="ECO:0007669"/>
    <property type="project" value="InterPro"/>
</dbReference>
<evidence type="ECO:0000256" key="2">
    <source>
        <dbReference type="ARBA" id="ARBA00023306"/>
    </source>
</evidence>
<sequence length="849" mass="97377">MRNSSRGESVEDFLKHDNPQIASLLRCDDVQAAWRSKNRQLVNIFSKTENIHKIIDVLHTSKDFQTDRHILGICISPNTMILRAIIDEVDLAEHLVEILEKPKSVHRYVIGIVMQILLKAFDTWPDDVLYCLQSSRKIYPKIVASLQFPAVFHFSSRIIPRSNDVVTFAWVTFAALMDAHGTGPKIPSDVNKDVTNNAVIPKLNPLQRQKAIEILCIYFNEYGNRSELFTIVSQAIPLMLQDASDDQERALVIRLGLNLEPNEALGYSVLSVVNCFKSTDILLQYSLLYIAAWNVMIGNKSIEFFVYRLLKRPANNFVLIACAAMIRKVLEVDPRNKDLSEGIKQIVDHAYANNPYMKSNMMMTFRIELLHAAQGLDMEPESTYCAKQLKNANKTQVVKFNQSLIDDFVMTDKKIIENNEIYHPEFNVKQLWKTPDLINKMSSIFKTITRLPHLDPSNSISRPLPSPSPKKPAKRQSFAPKSKEAPIRMPKKQSHSDDEDLKFKDDEDIDDDDKEPHTLDPPPLMPLLIQDGLRPPSLMIASDDDDSEEEEDFDFELPEVEVSESFAQYQSRLPVEPPITEDEANSEKLPTETLAKGQKPIPKINPESPRSNKAMFLNDRLFNEERPSPRISRRPAPIIIPHKQLILEDDEEDEEDYEYEYEYVDEQEFEQQQKKVQEKVANLPVIVANPSTKLSNTKLSISTPQLQIDNDMPKPVQVSQSPPVSLEGFPKPQIDFVTQIQTNNDKSRDFLLQLDLNQIDAAPEKNKVVMHRRVLVIEVPEKQPPKLFLAPTLSVERPEIPLPLLPKKVVVAENPRIFFNYNDEYSEEEEEEEDNHEEFVEEVISFVRK</sequence>
<dbReference type="PANTHER" id="PTHR12634:SF8">
    <property type="entry name" value="FIERY MOUNTAIN, ISOFORM D"/>
    <property type="match status" value="1"/>
</dbReference>
<dbReference type="EMBL" id="DS114636">
    <property type="protein sequence ID" value="EAX86492.1"/>
    <property type="molecule type" value="Genomic_DNA"/>
</dbReference>
<dbReference type="KEGG" id="tva:4744139"/>
<dbReference type="GO" id="GO:0009966">
    <property type="term" value="P:regulation of signal transduction"/>
    <property type="evidence" value="ECO:0000318"/>
    <property type="project" value="GO_Central"/>
</dbReference>
<evidence type="ECO:0000256" key="3">
    <source>
        <dbReference type="SAM" id="MobiDB-lite"/>
    </source>
</evidence>
<accession>A2G8M4</accession>
<dbReference type="InParanoid" id="A2G8M4"/>
<dbReference type="InterPro" id="IPR007587">
    <property type="entry name" value="SAPS"/>
</dbReference>
<keyword evidence="2" id="KW-0131">Cell cycle</keyword>
<gene>
    <name evidence="4" type="ORF">TVAG_062130</name>
</gene>
<dbReference type="GO" id="GO:0019888">
    <property type="term" value="F:protein phosphatase regulator activity"/>
    <property type="evidence" value="ECO:0000318"/>
    <property type="project" value="GO_Central"/>
</dbReference>
<comment type="similarity">
    <text evidence="1">Belongs to the SAPS family.</text>
</comment>
<dbReference type="Proteomes" id="UP000001542">
    <property type="component" value="Unassembled WGS sequence"/>
</dbReference>
<keyword evidence="5" id="KW-1185">Reference proteome</keyword>
<dbReference type="OrthoDB" id="10672410at2759"/>
<evidence type="ECO:0000313" key="4">
    <source>
        <dbReference type="EMBL" id="EAX86492.1"/>
    </source>
</evidence>